<evidence type="ECO:0000313" key="2">
    <source>
        <dbReference type="Proteomes" id="UP001162992"/>
    </source>
</evidence>
<dbReference type="Proteomes" id="UP001162992">
    <property type="component" value="Chromosome 14"/>
</dbReference>
<proteinExistence type="predicted"/>
<dbReference type="EMBL" id="CM055105">
    <property type="protein sequence ID" value="KAJ7532052.1"/>
    <property type="molecule type" value="Genomic_DNA"/>
</dbReference>
<keyword evidence="2" id="KW-1185">Reference proteome</keyword>
<reference evidence="2" key="1">
    <citation type="journal article" date="2024" name="Proc. Natl. Acad. Sci. U.S.A.">
        <title>Extraordinary preservation of gene collinearity over three hundred million years revealed in homosporous lycophytes.</title>
        <authorList>
            <person name="Li C."/>
            <person name="Wickell D."/>
            <person name="Kuo L.Y."/>
            <person name="Chen X."/>
            <person name="Nie B."/>
            <person name="Liao X."/>
            <person name="Peng D."/>
            <person name="Ji J."/>
            <person name="Jenkins J."/>
            <person name="Williams M."/>
            <person name="Shu S."/>
            <person name="Plott C."/>
            <person name="Barry K."/>
            <person name="Rajasekar S."/>
            <person name="Grimwood J."/>
            <person name="Han X."/>
            <person name="Sun S."/>
            <person name="Hou Z."/>
            <person name="He W."/>
            <person name="Dai G."/>
            <person name="Sun C."/>
            <person name="Schmutz J."/>
            <person name="Leebens-Mack J.H."/>
            <person name="Li F.W."/>
            <person name="Wang L."/>
        </authorList>
    </citation>
    <scope>NUCLEOTIDE SEQUENCE [LARGE SCALE GENOMIC DNA]</scope>
    <source>
        <strain evidence="2">cv. PW_Plant_1</strain>
    </source>
</reference>
<accession>A0ACC2BRK8</accession>
<comment type="caution">
    <text evidence="1">The sequence shown here is derived from an EMBL/GenBank/DDBJ whole genome shotgun (WGS) entry which is preliminary data.</text>
</comment>
<protein>
    <submittedName>
        <fullName evidence="1">Uncharacterized protein</fullName>
    </submittedName>
</protein>
<organism evidence="1 2">
    <name type="scientific">Diphasiastrum complanatum</name>
    <name type="common">Issler's clubmoss</name>
    <name type="synonym">Lycopodium complanatum</name>
    <dbReference type="NCBI Taxonomy" id="34168"/>
    <lineage>
        <taxon>Eukaryota</taxon>
        <taxon>Viridiplantae</taxon>
        <taxon>Streptophyta</taxon>
        <taxon>Embryophyta</taxon>
        <taxon>Tracheophyta</taxon>
        <taxon>Lycopodiopsida</taxon>
        <taxon>Lycopodiales</taxon>
        <taxon>Lycopodiaceae</taxon>
        <taxon>Lycopodioideae</taxon>
        <taxon>Diphasiastrum</taxon>
    </lineage>
</organism>
<gene>
    <name evidence="1" type="ORF">O6H91_14G070200</name>
</gene>
<evidence type="ECO:0000313" key="1">
    <source>
        <dbReference type="EMBL" id="KAJ7532052.1"/>
    </source>
</evidence>
<sequence>MTSASGLGYVLIALGPAFSLFILVISHKSFLVLTVLTSALIWLVTLVLIASLWRAFLPLQTSFWLFAILLLSAVVVQEIVRVLLWRVFKKVEVALNFLAVKCSKPRLSVNDKLELALATGFGHGLAHSVFFCLSVLTPAFGPATFYIDTCRQLPYFLIVALTSLGFLIIHTSGMVIAFNGYMDGNKGTQLFVPVIHLVASFLTMVNIIPGGCTLGVSMILVIAGLGAGVCGRIVWDKTGEDIIAVSTQHRMHIG</sequence>
<name>A0ACC2BRK8_DIPCM</name>